<proteinExistence type="predicted"/>
<dbReference type="RefSeq" id="WP_067426430.1">
    <property type="nucleotide sequence ID" value="NZ_CP016438.1"/>
</dbReference>
<keyword evidence="2" id="KW-1185">Reference proteome</keyword>
<dbReference type="STRING" id="1915.SLINC_0614"/>
<organism evidence="1 2">
    <name type="scientific">Streptomyces lincolnensis</name>
    <dbReference type="NCBI Taxonomy" id="1915"/>
    <lineage>
        <taxon>Bacteria</taxon>
        <taxon>Bacillati</taxon>
        <taxon>Actinomycetota</taxon>
        <taxon>Actinomycetes</taxon>
        <taxon>Kitasatosporales</taxon>
        <taxon>Streptomycetaceae</taxon>
        <taxon>Streptomyces</taxon>
    </lineage>
</organism>
<dbReference type="EMBL" id="CP016438">
    <property type="protein sequence ID" value="ANS62838.1"/>
    <property type="molecule type" value="Genomic_DNA"/>
</dbReference>
<protein>
    <submittedName>
        <fullName evidence="1">Uncharacterized protein</fullName>
    </submittedName>
</protein>
<evidence type="ECO:0000313" key="2">
    <source>
        <dbReference type="Proteomes" id="UP000092598"/>
    </source>
</evidence>
<dbReference type="AlphaFoldDB" id="A0A1B1M2H7"/>
<dbReference type="PATRIC" id="fig|1915.4.peg.731"/>
<accession>A0A1B1M2H7</accession>
<dbReference type="KEGG" id="sls:SLINC_0614"/>
<dbReference type="Proteomes" id="UP000092598">
    <property type="component" value="Chromosome"/>
</dbReference>
<evidence type="ECO:0000313" key="1">
    <source>
        <dbReference type="EMBL" id="ANS62838.1"/>
    </source>
</evidence>
<sequence length="605" mass="66313">MSKEVPRAGRGRAAAVPDGFYEPPPVVELPEDGGAPVVRFTGEDGRERVFRFEELPLPGLHRDFAHALGVRIGPGGGRRTQRAASSQWQTVKRFLLLLDQLAEPPRRVQELRVRHLERYLMSRRQTCGEISARRNLQDLLRIVRVLPGQDRLDGAVADYAGQPGHGVDAQQAARPGYSDREFQAIMAAARSDVAAIRDRIMAGERLLGRFLAGDETMSVAEREQGARLEAMAATGRVQVDYRGLTVGEYPAACYAQARQLFVIDPDLAPLLIYAAGLSGRNPETLKELPAEHRLLEERAVAVTLTKRRRGKANSRTTVHWSVDGERELRTMGGFYLLLHRMMGRSRALSGTGSVWSIWAGNGRGGVLNAATGGHIGPFDAELARKLKLGAWAGRHGLVGDDGKPLQMMVTRIKKTVEVRTAKQVGGHLPSARVTNTADTSFTHYLRTDPFVTEWAADVLTEAITDAEESARAVVVRLGAGEVAAVPERVREQAAAGELDTLASACTDIENAPGGGRCQQSFLTCFGCPNALVMERHLPALLSLAEALREDLQRQDVGQWTARYGTTWQILTRDILPRFSPAQRAAAQETQPHLMLDLLHGPKEWS</sequence>
<dbReference type="OrthoDB" id="3353677at2"/>
<gene>
    <name evidence="1" type="ORF">SLINC_0614</name>
</gene>
<name>A0A1B1M2H7_STRLN</name>
<reference evidence="1 2" key="1">
    <citation type="submission" date="2016-07" db="EMBL/GenBank/DDBJ databases">
        <title>Enhancement of antibiotic productionsby engineered nitrateutilization in actinobacteria.</title>
        <authorList>
            <person name="Meng S.C."/>
        </authorList>
    </citation>
    <scope>NUCLEOTIDE SEQUENCE [LARGE SCALE GENOMIC DNA]</scope>
    <source>
        <strain evidence="1 2">NRRL 2936</strain>
    </source>
</reference>